<dbReference type="KEGG" id="btab:109036525"/>
<keyword evidence="4" id="KW-0732">Signal</keyword>
<evidence type="ECO:0000313" key="6">
    <source>
        <dbReference type="Proteomes" id="UP001152759"/>
    </source>
</evidence>
<reference evidence="5" key="1">
    <citation type="submission" date="2021-12" db="EMBL/GenBank/DDBJ databases">
        <authorList>
            <person name="King R."/>
        </authorList>
    </citation>
    <scope>NUCLEOTIDE SEQUENCE</scope>
</reference>
<feature type="chain" id="PRO_5040305444" evidence="4">
    <location>
        <begin position="22"/>
        <end position="100"/>
    </location>
</feature>
<evidence type="ECO:0000256" key="4">
    <source>
        <dbReference type="SAM" id="SignalP"/>
    </source>
</evidence>
<proteinExistence type="predicted"/>
<accession>A0A9P0F6Z7</accession>
<organism evidence="5 6">
    <name type="scientific">Bemisia tabaci</name>
    <name type="common">Sweetpotato whitefly</name>
    <name type="synonym">Aleurodes tabaci</name>
    <dbReference type="NCBI Taxonomy" id="7038"/>
    <lineage>
        <taxon>Eukaryota</taxon>
        <taxon>Metazoa</taxon>
        <taxon>Ecdysozoa</taxon>
        <taxon>Arthropoda</taxon>
        <taxon>Hexapoda</taxon>
        <taxon>Insecta</taxon>
        <taxon>Pterygota</taxon>
        <taxon>Neoptera</taxon>
        <taxon>Paraneoptera</taxon>
        <taxon>Hemiptera</taxon>
        <taxon>Sternorrhyncha</taxon>
        <taxon>Aleyrodoidea</taxon>
        <taxon>Aleyrodidae</taxon>
        <taxon>Aleyrodinae</taxon>
        <taxon>Bemisia</taxon>
    </lineage>
</organism>
<gene>
    <name evidence="5" type="ORF">BEMITA_LOCUS10872</name>
</gene>
<dbReference type="CDD" id="cd12960">
    <property type="entry name" value="Spider_toxin"/>
    <property type="match status" value="1"/>
</dbReference>
<keyword evidence="6" id="KW-1185">Reference proteome</keyword>
<evidence type="ECO:0000256" key="3">
    <source>
        <dbReference type="ARBA" id="ARBA00023157"/>
    </source>
</evidence>
<dbReference type="SUPFAM" id="SSF57059">
    <property type="entry name" value="omega toxin-like"/>
    <property type="match status" value="1"/>
</dbReference>
<evidence type="ECO:0000256" key="2">
    <source>
        <dbReference type="ARBA" id="ARBA00022525"/>
    </source>
</evidence>
<dbReference type="InterPro" id="IPR004169">
    <property type="entry name" value="Spidertoxin"/>
</dbReference>
<dbReference type="OrthoDB" id="6100049at2759"/>
<evidence type="ECO:0000313" key="5">
    <source>
        <dbReference type="EMBL" id="CAH0392346.1"/>
    </source>
</evidence>
<dbReference type="GO" id="GO:0008200">
    <property type="term" value="F:ion channel inhibitor activity"/>
    <property type="evidence" value="ECO:0007669"/>
    <property type="project" value="InterPro"/>
</dbReference>
<evidence type="ECO:0000256" key="1">
    <source>
        <dbReference type="ARBA" id="ARBA00004613"/>
    </source>
</evidence>
<dbReference type="GO" id="GO:0005576">
    <property type="term" value="C:extracellular region"/>
    <property type="evidence" value="ECO:0007669"/>
    <property type="project" value="UniProtKB-SubCell"/>
</dbReference>
<keyword evidence="3" id="KW-1015">Disulfide bond</keyword>
<dbReference type="AlphaFoldDB" id="A0A9P0F6Z7"/>
<name>A0A9P0F6Z7_BEMTA</name>
<dbReference type="EMBL" id="OU963867">
    <property type="protein sequence ID" value="CAH0392346.1"/>
    <property type="molecule type" value="Genomic_DNA"/>
</dbReference>
<comment type="subcellular location">
    <subcellularLocation>
        <location evidence="1">Secreted</location>
    </subcellularLocation>
</comment>
<dbReference type="Gene3D" id="4.10.40.10">
    <property type="match status" value="1"/>
</dbReference>
<protein>
    <submittedName>
        <fullName evidence="5">Uncharacterized protein</fullName>
    </submittedName>
</protein>
<feature type="signal peptide" evidence="4">
    <location>
        <begin position="1"/>
        <end position="21"/>
    </location>
</feature>
<dbReference type="Proteomes" id="UP001152759">
    <property type="component" value="Chromosome 6"/>
</dbReference>
<sequence length="100" mass="11208">MRNCLMCFCCLILIIIVSVIPGNIGRSVATEDDDGNLADNNYPDFDLEKLFRPAQKRDCVRRGGSCTTNPGGCCREDSCKCNVWGANCRCYSQALYQKWI</sequence>
<keyword evidence="2" id="KW-0964">Secreted</keyword>